<organism evidence="2 3">
    <name type="scientific">Phytophthora megakarya</name>
    <dbReference type="NCBI Taxonomy" id="4795"/>
    <lineage>
        <taxon>Eukaryota</taxon>
        <taxon>Sar</taxon>
        <taxon>Stramenopiles</taxon>
        <taxon>Oomycota</taxon>
        <taxon>Peronosporomycetes</taxon>
        <taxon>Peronosporales</taxon>
        <taxon>Peronosporaceae</taxon>
        <taxon>Phytophthora</taxon>
    </lineage>
</organism>
<dbReference type="AlphaFoldDB" id="A0A225WPT7"/>
<evidence type="ECO:0000313" key="2">
    <source>
        <dbReference type="EMBL" id="OWZ19348.1"/>
    </source>
</evidence>
<feature type="region of interest" description="Disordered" evidence="1">
    <location>
        <begin position="217"/>
        <end position="261"/>
    </location>
</feature>
<feature type="compositionally biased region" description="Polar residues" evidence="1">
    <location>
        <begin position="341"/>
        <end position="351"/>
    </location>
</feature>
<keyword evidence="3" id="KW-1185">Reference proteome</keyword>
<dbReference type="EMBL" id="NBNE01000454">
    <property type="protein sequence ID" value="OWZ19348.1"/>
    <property type="molecule type" value="Genomic_DNA"/>
</dbReference>
<evidence type="ECO:0000313" key="3">
    <source>
        <dbReference type="Proteomes" id="UP000198211"/>
    </source>
</evidence>
<feature type="compositionally biased region" description="Polar residues" evidence="1">
    <location>
        <begin position="251"/>
        <end position="261"/>
    </location>
</feature>
<gene>
    <name evidence="2" type="ORF">PHMEG_0006426</name>
</gene>
<comment type="caution">
    <text evidence="2">The sequence shown here is derived from an EMBL/GenBank/DDBJ whole genome shotgun (WGS) entry which is preliminary data.</text>
</comment>
<proteinExistence type="predicted"/>
<dbReference type="Proteomes" id="UP000198211">
    <property type="component" value="Unassembled WGS sequence"/>
</dbReference>
<feature type="region of interest" description="Disordered" evidence="1">
    <location>
        <begin position="170"/>
        <end position="204"/>
    </location>
</feature>
<name>A0A225WPT7_9STRA</name>
<evidence type="ECO:0000256" key="1">
    <source>
        <dbReference type="SAM" id="MobiDB-lite"/>
    </source>
</evidence>
<sequence length="398" mass="43022">MARQPPARVNSYLDQRLDSASTVQAVLAAAVAPHRPPPQEADELVRLTDEVCRLQTRCEDTERGVADEVQLRTAAEADSVRSTEAFYTVHDVNQDLRTENEELVARIRELDIVVAEQAHDIQRLKDRCRSSDADCAAAMRYVSHQRERMKAGLTMYNAEIAKLRPYLEEHDRRKGSVPPVTEISAVQSKASPSSGAHNEGSAEHSFIRPLNDSSVASSAEISVGGSNSGGLFDDDSTEDPPRKRKRLRQSAVVQSTMTISSKVPASRWLGRPSVDLKRKTASAVTSLKVRSGYKKARPSTPAPTGGLSPGKDFRSPPHPTLGEGEVDDDMGDSLEAEAPVSDTSPQSSSIPDVQAETGPGQGQLVTIDPVSSKSVAEVLDLTSDVVRMAIFVEAPPSH</sequence>
<accession>A0A225WPT7</accession>
<feature type="compositionally biased region" description="Polar residues" evidence="1">
    <location>
        <begin position="184"/>
        <end position="196"/>
    </location>
</feature>
<feature type="region of interest" description="Disordered" evidence="1">
    <location>
        <begin position="275"/>
        <end position="366"/>
    </location>
</feature>
<feature type="compositionally biased region" description="Acidic residues" evidence="1">
    <location>
        <begin position="324"/>
        <end position="335"/>
    </location>
</feature>
<protein>
    <submittedName>
        <fullName evidence="2">Uncharacterized protein</fullName>
    </submittedName>
</protein>
<reference evidence="3" key="1">
    <citation type="submission" date="2017-03" db="EMBL/GenBank/DDBJ databases">
        <title>Phytopthora megakarya and P. palmivora, two closely related causual agents of cacao black pod achieved similar genome size and gene model numbers by different mechanisms.</title>
        <authorList>
            <person name="Ali S."/>
            <person name="Shao J."/>
            <person name="Larry D.J."/>
            <person name="Kronmiller B."/>
            <person name="Shen D."/>
            <person name="Strem M.D."/>
            <person name="Melnick R.L."/>
            <person name="Guiltinan M.J."/>
            <person name="Tyler B.M."/>
            <person name="Meinhardt L.W."/>
            <person name="Bailey B.A."/>
        </authorList>
    </citation>
    <scope>NUCLEOTIDE SEQUENCE [LARGE SCALE GENOMIC DNA]</scope>
    <source>
        <strain evidence="3">zdho120</strain>
    </source>
</reference>